<organism evidence="2 3">
    <name type="scientific">Tetrabaena socialis</name>
    <dbReference type="NCBI Taxonomy" id="47790"/>
    <lineage>
        <taxon>Eukaryota</taxon>
        <taxon>Viridiplantae</taxon>
        <taxon>Chlorophyta</taxon>
        <taxon>core chlorophytes</taxon>
        <taxon>Chlorophyceae</taxon>
        <taxon>CS clade</taxon>
        <taxon>Chlamydomonadales</taxon>
        <taxon>Tetrabaenaceae</taxon>
        <taxon>Tetrabaena</taxon>
    </lineage>
</organism>
<name>A0A2J7ZXN6_9CHLO</name>
<feature type="region of interest" description="Disordered" evidence="1">
    <location>
        <begin position="1"/>
        <end position="60"/>
    </location>
</feature>
<comment type="caution">
    <text evidence="2">The sequence shown here is derived from an EMBL/GenBank/DDBJ whole genome shotgun (WGS) entry which is preliminary data.</text>
</comment>
<keyword evidence="3" id="KW-1185">Reference proteome</keyword>
<feature type="compositionally biased region" description="Gly residues" evidence="1">
    <location>
        <begin position="83"/>
        <end position="109"/>
    </location>
</feature>
<feature type="compositionally biased region" description="Basic and acidic residues" evidence="1">
    <location>
        <begin position="30"/>
        <end position="56"/>
    </location>
</feature>
<feature type="compositionally biased region" description="Basic and acidic residues" evidence="1">
    <location>
        <begin position="114"/>
        <end position="135"/>
    </location>
</feature>
<dbReference type="AlphaFoldDB" id="A0A2J7ZXN6"/>
<protein>
    <submittedName>
        <fullName evidence="2">Uncharacterized protein</fullName>
    </submittedName>
</protein>
<feature type="region of interest" description="Disordered" evidence="1">
    <location>
        <begin position="82"/>
        <end position="135"/>
    </location>
</feature>
<gene>
    <name evidence="2" type="ORF">TSOC_008751</name>
</gene>
<evidence type="ECO:0000256" key="1">
    <source>
        <dbReference type="SAM" id="MobiDB-lite"/>
    </source>
</evidence>
<evidence type="ECO:0000313" key="2">
    <source>
        <dbReference type="EMBL" id="PNH05031.1"/>
    </source>
</evidence>
<dbReference type="EMBL" id="PGGS01000340">
    <property type="protein sequence ID" value="PNH05031.1"/>
    <property type="molecule type" value="Genomic_DNA"/>
</dbReference>
<evidence type="ECO:0000313" key="3">
    <source>
        <dbReference type="Proteomes" id="UP000236333"/>
    </source>
</evidence>
<proteinExistence type="predicted"/>
<accession>A0A2J7ZXN6</accession>
<dbReference type="Proteomes" id="UP000236333">
    <property type="component" value="Unassembled WGS sequence"/>
</dbReference>
<sequence length="135" mass="14034">MHVNSHATMRLTRSRGARLVPHEALPLGPDGRELPPPEDWAERGEREQRQREHQEAHAAAVGGCAGRHRWGNVTAAAAAVAAAGGGGGGGAGEGGAGAVCGDSDGGGTGLRPPASERDRFELLRLPYREPHQRNA</sequence>
<reference evidence="2 3" key="1">
    <citation type="journal article" date="2017" name="Mol. Biol. Evol.">
        <title>The 4-celled Tetrabaena socialis nuclear genome reveals the essential components for genetic control of cell number at the origin of multicellularity in the volvocine lineage.</title>
        <authorList>
            <person name="Featherston J."/>
            <person name="Arakaki Y."/>
            <person name="Hanschen E.R."/>
            <person name="Ferris P.J."/>
            <person name="Michod R.E."/>
            <person name="Olson B.J.S.C."/>
            <person name="Nozaki H."/>
            <person name="Durand P.M."/>
        </authorList>
    </citation>
    <scope>NUCLEOTIDE SEQUENCE [LARGE SCALE GENOMIC DNA]</scope>
    <source>
        <strain evidence="2 3">NIES-571</strain>
    </source>
</reference>